<protein>
    <submittedName>
        <fullName evidence="1">Uncharacterized protein</fullName>
    </submittedName>
</protein>
<accession>A0A2N9AIJ5</accession>
<organism evidence="1 2">
    <name type="scientific">Methylorubrum extorquens</name>
    <name type="common">Methylobacterium dichloromethanicum</name>
    <name type="synonym">Methylobacterium extorquens</name>
    <dbReference type="NCBI Taxonomy" id="408"/>
    <lineage>
        <taxon>Bacteria</taxon>
        <taxon>Pseudomonadati</taxon>
        <taxon>Pseudomonadota</taxon>
        <taxon>Alphaproteobacteria</taxon>
        <taxon>Hyphomicrobiales</taxon>
        <taxon>Methylobacteriaceae</taxon>
        <taxon>Methylorubrum</taxon>
    </lineage>
</organism>
<gene>
    <name evidence="1" type="ORF">TK0001_0575</name>
</gene>
<sequence length="62" mass="6529">MACSSADDACRQAARTASRCAGAVALARSGDPDLDEFDDPVLLEVHGQVPTQILTQIVPMPF</sequence>
<reference evidence="2" key="1">
    <citation type="submission" date="2017-10" db="EMBL/GenBank/DDBJ databases">
        <authorList>
            <person name="Regsiter A."/>
            <person name="William W."/>
        </authorList>
    </citation>
    <scope>NUCLEOTIDE SEQUENCE [LARGE SCALE GENOMIC DNA]</scope>
</reference>
<proteinExistence type="predicted"/>
<evidence type="ECO:0000313" key="2">
    <source>
        <dbReference type="Proteomes" id="UP000233769"/>
    </source>
</evidence>
<dbReference type="Proteomes" id="UP000233769">
    <property type="component" value="Chromosome tk0001"/>
</dbReference>
<name>A0A2N9AIJ5_METEX</name>
<evidence type="ECO:0000313" key="1">
    <source>
        <dbReference type="EMBL" id="SOR27177.1"/>
    </source>
</evidence>
<dbReference type="EMBL" id="LT962688">
    <property type="protein sequence ID" value="SOR27177.1"/>
    <property type="molecule type" value="Genomic_DNA"/>
</dbReference>
<dbReference type="AlphaFoldDB" id="A0A2N9AIJ5"/>